<evidence type="ECO:0000313" key="1">
    <source>
        <dbReference type="EMBL" id="NYE20670.1"/>
    </source>
</evidence>
<reference evidence="1 2" key="1">
    <citation type="submission" date="2020-07" db="EMBL/GenBank/DDBJ databases">
        <title>Sequencing the genomes of 1000 actinobacteria strains.</title>
        <authorList>
            <person name="Klenk H.-P."/>
        </authorList>
    </citation>
    <scope>NUCLEOTIDE SEQUENCE [LARGE SCALE GENOMIC DNA]</scope>
    <source>
        <strain evidence="1 2">DSM 24662</strain>
    </source>
</reference>
<accession>A0A7Y9GQ66</accession>
<organism evidence="1 2">
    <name type="scientific">Microbacterium immunditiarum</name>
    <dbReference type="NCBI Taxonomy" id="337480"/>
    <lineage>
        <taxon>Bacteria</taxon>
        <taxon>Bacillati</taxon>
        <taxon>Actinomycetota</taxon>
        <taxon>Actinomycetes</taxon>
        <taxon>Micrococcales</taxon>
        <taxon>Microbacteriaceae</taxon>
        <taxon>Microbacterium</taxon>
    </lineage>
</organism>
<keyword evidence="2" id="KW-1185">Reference proteome</keyword>
<protein>
    <submittedName>
        <fullName evidence="1">Uncharacterized protein</fullName>
    </submittedName>
</protein>
<dbReference type="EMBL" id="JACCBV010000001">
    <property type="protein sequence ID" value="NYE20670.1"/>
    <property type="molecule type" value="Genomic_DNA"/>
</dbReference>
<evidence type="ECO:0000313" key="2">
    <source>
        <dbReference type="Proteomes" id="UP000576969"/>
    </source>
</evidence>
<gene>
    <name evidence="1" type="ORF">BJ991_002698</name>
</gene>
<name>A0A7Y9GQ66_9MICO</name>
<comment type="caution">
    <text evidence="1">The sequence shown here is derived from an EMBL/GenBank/DDBJ whole genome shotgun (WGS) entry which is preliminary data.</text>
</comment>
<sequence>MSTPHSHLPPLEVRERPACMCVHGGTCSTFAPGHALHLIQARLAAATPSEWVDAIVEKTDATAGTLTLRTLDDAARIVVWNGAGAASAVLEGTPVALHGRYGVLAAGAARFNVLR</sequence>
<dbReference type="RefSeq" id="WP_179490786.1">
    <property type="nucleotide sequence ID" value="NZ_JACCBV010000001.1"/>
</dbReference>
<dbReference type="Proteomes" id="UP000576969">
    <property type="component" value="Unassembled WGS sequence"/>
</dbReference>
<dbReference type="AlphaFoldDB" id="A0A7Y9GQ66"/>
<proteinExistence type="predicted"/>